<dbReference type="SUPFAM" id="SSF56821">
    <property type="entry name" value="Prismane protein-like"/>
    <property type="match status" value="1"/>
</dbReference>
<dbReference type="Pfam" id="PF19436">
    <property type="entry name" value="ACS_CODH_B_C"/>
    <property type="match status" value="1"/>
</dbReference>
<dbReference type="Proteomes" id="UP000657421">
    <property type="component" value="Unassembled WGS sequence"/>
</dbReference>
<evidence type="ECO:0000256" key="3">
    <source>
        <dbReference type="ARBA" id="ARBA00022596"/>
    </source>
</evidence>
<proteinExistence type="predicted"/>
<dbReference type="EC" id="2.3.1.169" evidence="1"/>
<dbReference type="Gene3D" id="3.40.1470.10">
    <property type="entry name" value="Bifunctional carbon monoxide dehydrogenase/acetyl-coa synthase(codh/acs), Chain M, domain 5"/>
    <property type="match status" value="1"/>
</dbReference>
<dbReference type="Gene3D" id="1.10.8.190">
    <property type="entry name" value="Carbon monoxide dehydrogenase alpha subunit. Chain M, domain 1"/>
    <property type="match status" value="1"/>
</dbReference>
<reference evidence="10 11" key="1">
    <citation type="submission" date="2020-08" db="EMBL/GenBank/DDBJ databases">
        <title>Genome public.</title>
        <authorList>
            <person name="Liu C."/>
            <person name="Sun Q."/>
        </authorList>
    </citation>
    <scope>NUCLEOTIDE SEQUENCE [LARGE SCALE GENOMIC DNA]</scope>
    <source>
        <strain evidence="10 11">NSJ-46</strain>
    </source>
</reference>
<organism evidence="10 11">
    <name type="scientific">Jingyaoa shaoxingensis</name>
    <dbReference type="NCBI Taxonomy" id="2763671"/>
    <lineage>
        <taxon>Bacteria</taxon>
        <taxon>Bacillati</taxon>
        <taxon>Bacillota</taxon>
        <taxon>Clostridia</taxon>
        <taxon>Lachnospirales</taxon>
        <taxon>Lachnospiraceae</taxon>
        <taxon>Jingyaoa</taxon>
    </lineage>
</organism>
<evidence type="ECO:0000256" key="6">
    <source>
        <dbReference type="ARBA" id="ARBA00023004"/>
    </source>
</evidence>
<dbReference type="NCBIfam" id="NF007078">
    <property type="entry name" value="PRK09529.1"/>
    <property type="match status" value="1"/>
</dbReference>
<keyword evidence="5" id="KW-0479">Metal-binding</keyword>
<keyword evidence="2" id="KW-0004">4Fe-4S</keyword>
<sequence>MTLFDVVFAGNDAVFGMTEKAIDDAIAANGADKAVALPDTAYSLPCYYAVTGTKVGNLGEMKAALGVVKTLMTREKRLNDVFMSGVATALCAEFIETLKYMDGAKPYEAPCYGHLADAVIRELGVPLVTGDIPGVAVILGAAPTAQEGVDLVKSYQAQGILVTLVGGIIDQCEELGYKTGANVRVIPLGKDVTSVIHVVSVAIRAALIFGNIQPGDAAGLMKYTMERVPAFVNAFAPLNEVIVACGAGAIALGFPVITNDQPTVDAVNGRVPKSLIVQEDISKFNATSLEARDIKIKITNIDIPVAFASAFEGEIIRRGDMQVEFDGSRVDCFELVQTKEASEIEDHKIEVIGPDIDTFEVGSKHSIGYVVEVAGKSMQTDFESVFERKFHSYLNCVEGLMHTGQRDMIRIRISKDTFNAGFRAKHIGEVLYAKVKNEFAAVVDKCQVKVYTDAEKCTELRHNLAIPVFDKRDERLTSMTDESVDVYYSCIMCQAFSPSHVCVVTPERLGLCGAVSWLDAKATNELDPQGPCQIITKEKVIDERIGEYEDVNEAVRKFSQGALEDVSLYSIIEKPMTSCGCFECICGIEPLSNGVCIANREYAGMTPIGMTFSELASMTGGGVQTPGFMGHGKHFIASKKFMKAEGGVARIVWMPKELKETVAERLNETAKELYGIENFTDMIGDETVAEDPETLLAFLEEKGHPALTMEPMM</sequence>
<evidence type="ECO:0000259" key="8">
    <source>
        <dbReference type="Pfam" id="PF18537"/>
    </source>
</evidence>
<feature type="domain" description="CO dehydrogenase/acetyl-CoA synthase complex beta subunit C-terminal" evidence="9">
    <location>
        <begin position="469"/>
        <end position="713"/>
    </location>
</feature>
<protein>
    <recommendedName>
        <fullName evidence="1">CO-methylating acetyl-CoA synthase</fullName>
        <ecNumber evidence="1">2.3.1.169</ecNumber>
    </recommendedName>
</protein>
<dbReference type="InterPro" id="IPR004461">
    <property type="entry name" value="CO_DH/Ac-CoA_synth_bsu"/>
</dbReference>
<gene>
    <name evidence="10" type="primary">cdhC</name>
    <name evidence="10" type="ORF">H8716_04340</name>
</gene>
<dbReference type="RefSeq" id="WP_249307301.1">
    <property type="nucleotide sequence ID" value="NZ_JACRSZ010000003.1"/>
</dbReference>
<evidence type="ECO:0000313" key="11">
    <source>
        <dbReference type="Proteomes" id="UP000657421"/>
    </source>
</evidence>
<dbReference type="InterPro" id="IPR045822">
    <property type="entry name" value="ACS_CODH_B_C"/>
</dbReference>
<dbReference type="NCBIfam" id="NF003379">
    <property type="entry name" value="PRK04456.1"/>
    <property type="match status" value="1"/>
</dbReference>
<dbReference type="InterPro" id="IPR016099">
    <property type="entry name" value="Prismane-like_a/b-sand"/>
</dbReference>
<dbReference type="Gene3D" id="3.40.970.20">
    <property type="entry name" value="Carbon monoxide dehydrogenase alpha subunit. Chain D, domain 4"/>
    <property type="match status" value="1"/>
</dbReference>
<dbReference type="NCBIfam" id="TIGR00316">
    <property type="entry name" value="cdhC"/>
    <property type="match status" value="1"/>
</dbReference>
<evidence type="ECO:0000256" key="7">
    <source>
        <dbReference type="ARBA" id="ARBA00023014"/>
    </source>
</evidence>
<keyword evidence="11" id="KW-1185">Reference proteome</keyword>
<dbReference type="InterPro" id="IPR041350">
    <property type="entry name" value="CODH_A_N"/>
</dbReference>
<evidence type="ECO:0000256" key="2">
    <source>
        <dbReference type="ARBA" id="ARBA00022485"/>
    </source>
</evidence>
<keyword evidence="7" id="KW-0411">Iron-sulfur</keyword>
<dbReference type="InterPro" id="IPR038571">
    <property type="entry name" value="CO_DH/Ac-CoA_synth_bsu_3_sf"/>
</dbReference>
<dbReference type="Gene3D" id="3.40.50.2030">
    <property type="match status" value="1"/>
</dbReference>
<accession>A0ABR7N7E3</accession>
<name>A0ABR7N7E3_9FIRM</name>
<evidence type="ECO:0000256" key="1">
    <source>
        <dbReference type="ARBA" id="ARBA00012244"/>
    </source>
</evidence>
<dbReference type="NCBIfam" id="NF040764">
    <property type="entry name" value="CODH_ACS_al_bet"/>
    <property type="match status" value="1"/>
</dbReference>
<keyword evidence="3" id="KW-0533">Nickel</keyword>
<dbReference type="InterPro" id="IPR011254">
    <property type="entry name" value="Prismane-like_sf"/>
</dbReference>
<evidence type="ECO:0000256" key="5">
    <source>
        <dbReference type="ARBA" id="ARBA00022723"/>
    </source>
</evidence>
<evidence type="ECO:0000259" key="9">
    <source>
        <dbReference type="Pfam" id="PF19436"/>
    </source>
</evidence>
<evidence type="ECO:0000256" key="4">
    <source>
        <dbReference type="ARBA" id="ARBA00022679"/>
    </source>
</evidence>
<dbReference type="Pfam" id="PF03598">
    <property type="entry name" value="CdhC"/>
    <property type="match status" value="1"/>
</dbReference>
<keyword evidence="4" id="KW-0808">Transferase</keyword>
<dbReference type="Gene3D" id="3.30.1650.10">
    <property type="entry name" value="Bifunctional carbon monoxide dehydrogenase/acetyl-coa synthase(codh/acs), Chain M, domain 3"/>
    <property type="match status" value="1"/>
</dbReference>
<evidence type="ECO:0000313" key="10">
    <source>
        <dbReference type="EMBL" id="MBC8572317.1"/>
    </source>
</evidence>
<dbReference type="PANTHER" id="PTHR42281:SF1">
    <property type="entry name" value="ACETYL-COA DECARBONYLASE_SYNTHASE COMPLEX SUBUNIT BETA 1"/>
    <property type="match status" value="1"/>
</dbReference>
<dbReference type="PANTHER" id="PTHR42281">
    <property type="match status" value="1"/>
</dbReference>
<feature type="domain" description="Carbon monoxide dehydrogenase subunit alpha ,N-terminal" evidence="8">
    <location>
        <begin position="19"/>
        <end position="101"/>
    </location>
</feature>
<comment type="caution">
    <text evidence="10">The sequence shown here is derived from an EMBL/GenBank/DDBJ whole genome shotgun (WGS) entry which is preliminary data.</text>
</comment>
<keyword evidence="6" id="KW-0408">Iron</keyword>
<dbReference type="EMBL" id="JACRSZ010000003">
    <property type="protein sequence ID" value="MBC8572317.1"/>
    <property type="molecule type" value="Genomic_DNA"/>
</dbReference>
<dbReference type="Pfam" id="PF18537">
    <property type="entry name" value="CODH_A_N"/>
    <property type="match status" value="1"/>
</dbReference>